<feature type="transmembrane region" description="Helical" evidence="1">
    <location>
        <begin position="125"/>
        <end position="146"/>
    </location>
</feature>
<feature type="transmembrane region" description="Helical" evidence="1">
    <location>
        <begin position="51"/>
        <end position="71"/>
    </location>
</feature>
<dbReference type="Pfam" id="PF02517">
    <property type="entry name" value="Rce1-like"/>
    <property type="match status" value="1"/>
</dbReference>
<dbReference type="InterPro" id="IPR003675">
    <property type="entry name" value="Rce1/LyrA-like_dom"/>
</dbReference>
<feature type="transmembrane region" description="Helical" evidence="1">
    <location>
        <begin position="152"/>
        <end position="170"/>
    </location>
</feature>
<gene>
    <name evidence="3" type="ORF">NCTC9935_00112</name>
</gene>
<dbReference type="GeneID" id="93757648"/>
<dbReference type="EMBL" id="UAPR01000001">
    <property type="protein sequence ID" value="SPT54571.1"/>
    <property type="molecule type" value="Genomic_DNA"/>
</dbReference>
<proteinExistence type="predicted"/>
<feature type="transmembrane region" description="Helical" evidence="1">
    <location>
        <begin position="182"/>
        <end position="201"/>
    </location>
</feature>
<reference evidence="3 4" key="1">
    <citation type="submission" date="2018-06" db="EMBL/GenBank/DDBJ databases">
        <authorList>
            <consortium name="Pathogen Informatics"/>
            <person name="Doyle S."/>
        </authorList>
    </citation>
    <scope>NUCLEOTIDE SEQUENCE [LARGE SCALE GENOMIC DNA]</scope>
    <source>
        <strain evidence="3 4">NCTC9935</strain>
    </source>
</reference>
<feature type="domain" description="CAAX prenyl protease 2/Lysostaphin resistance protein A-like" evidence="2">
    <location>
        <begin position="92"/>
        <end position="191"/>
    </location>
</feature>
<keyword evidence="1" id="KW-0812">Transmembrane</keyword>
<dbReference type="Proteomes" id="UP000250192">
    <property type="component" value="Unassembled WGS sequence"/>
</dbReference>
<dbReference type="GO" id="GO:0080120">
    <property type="term" value="P:CAAX-box protein maturation"/>
    <property type="evidence" value="ECO:0007669"/>
    <property type="project" value="UniProtKB-ARBA"/>
</dbReference>
<accession>A0A2X0VLC3</accession>
<dbReference type="RefSeq" id="WP_111822735.1">
    <property type="nucleotide sequence ID" value="NZ_CBDERX010000060.1"/>
</dbReference>
<sequence>MLPLSSAISAFVQLSLILVVPLAWWVLTERRATGFASWIGLHRPTWDARRAHRVVAILAWVAIGAASTALLQSLSGQVPAARFAGQGFGGIMPVLLFAIIQTSLAEEILFRGFLGKRIIARRGFAFGNCAQAIVFGLLHVALFASFADPVHLLPIGILTGASGWIAGWLNEKSAGGSILPGWALHASANLLVGLAEAFNLMG</sequence>
<evidence type="ECO:0000313" key="3">
    <source>
        <dbReference type="EMBL" id="SPT54571.1"/>
    </source>
</evidence>
<keyword evidence="4" id="KW-1185">Reference proteome</keyword>
<feature type="transmembrane region" description="Helical" evidence="1">
    <location>
        <begin position="83"/>
        <end position="104"/>
    </location>
</feature>
<dbReference type="OrthoDB" id="193898at2"/>
<keyword evidence="3" id="KW-0645">Protease</keyword>
<feature type="transmembrane region" description="Helical" evidence="1">
    <location>
        <begin position="6"/>
        <end position="27"/>
    </location>
</feature>
<evidence type="ECO:0000256" key="1">
    <source>
        <dbReference type="SAM" id="Phobius"/>
    </source>
</evidence>
<keyword evidence="1" id="KW-1133">Transmembrane helix</keyword>
<dbReference type="AlphaFoldDB" id="A0A2X0VLC3"/>
<name>A0A2X0VLC3_9ACTO</name>
<dbReference type="GO" id="GO:0006508">
    <property type="term" value="P:proteolysis"/>
    <property type="evidence" value="ECO:0007669"/>
    <property type="project" value="UniProtKB-KW"/>
</dbReference>
<protein>
    <submittedName>
        <fullName evidence="3">CAAX amino terminal protease self- immunity</fullName>
    </submittedName>
</protein>
<evidence type="ECO:0000259" key="2">
    <source>
        <dbReference type="Pfam" id="PF02517"/>
    </source>
</evidence>
<organism evidence="3 4">
    <name type="scientific">Schaalia odontolytica</name>
    <dbReference type="NCBI Taxonomy" id="1660"/>
    <lineage>
        <taxon>Bacteria</taxon>
        <taxon>Bacillati</taxon>
        <taxon>Actinomycetota</taxon>
        <taxon>Actinomycetes</taxon>
        <taxon>Actinomycetales</taxon>
        <taxon>Actinomycetaceae</taxon>
        <taxon>Schaalia</taxon>
    </lineage>
</organism>
<dbReference type="GO" id="GO:0004175">
    <property type="term" value="F:endopeptidase activity"/>
    <property type="evidence" value="ECO:0007669"/>
    <property type="project" value="UniProtKB-ARBA"/>
</dbReference>
<keyword evidence="1" id="KW-0472">Membrane</keyword>
<keyword evidence="3" id="KW-0378">Hydrolase</keyword>
<evidence type="ECO:0000313" key="4">
    <source>
        <dbReference type="Proteomes" id="UP000250192"/>
    </source>
</evidence>